<name>A0A2M4D2W6_ANODA</name>
<proteinExistence type="predicted"/>
<reference evidence="1" key="1">
    <citation type="submission" date="2018-01" db="EMBL/GenBank/DDBJ databases">
        <title>An insight into the sialome of Amazonian anophelines.</title>
        <authorList>
            <person name="Ribeiro J.M."/>
            <person name="Scarpassa V."/>
            <person name="Calvo E."/>
        </authorList>
    </citation>
    <scope>NUCLEOTIDE SEQUENCE</scope>
</reference>
<dbReference type="AlphaFoldDB" id="A0A2M4D2W6"/>
<evidence type="ECO:0000313" key="1">
    <source>
        <dbReference type="EMBL" id="MBW71887.1"/>
    </source>
</evidence>
<accession>A0A2M4D2W6</accession>
<protein>
    <submittedName>
        <fullName evidence="1">Putative secreted protein</fullName>
    </submittedName>
</protein>
<sequence>MEPFERFSLPLLLMFVPVVDWLLLIETQCMLVRAKRPGVPRCRWSFDNSDISDSWWQRSLCWSAPATDAVAAGSPAIPPWPTEAAVPKLIPAPMQVMLFELNLNDPAPVTP</sequence>
<dbReference type="EMBL" id="GGFL01007709">
    <property type="protein sequence ID" value="MBW71887.1"/>
    <property type="molecule type" value="Transcribed_RNA"/>
</dbReference>
<organism evidence="1">
    <name type="scientific">Anopheles darlingi</name>
    <name type="common">Mosquito</name>
    <dbReference type="NCBI Taxonomy" id="43151"/>
    <lineage>
        <taxon>Eukaryota</taxon>
        <taxon>Metazoa</taxon>
        <taxon>Ecdysozoa</taxon>
        <taxon>Arthropoda</taxon>
        <taxon>Hexapoda</taxon>
        <taxon>Insecta</taxon>
        <taxon>Pterygota</taxon>
        <taxon>Neoptera</taxon>
        <taxon>Endopterygota</taxon>
        <taxon>Diptera</taxon>
        <taxon>Nematocera</taxon>
        <taxon>Culicoidea</taxon>
        <taxon>Culicidae</taxon>
        <taxon>Anophelinae</taxon>
        <taxon>Anopheles</taxon>
    </lineage>
</organism>